<dbReference type="InterPro" id="IPR012337">
    <property type="entry name" value="RNaseH-like_sf"/>
</dbReference>
<accession>A0AAD9WZJ6</accession>
<dbReference type="GO" id="GO:0003677">
    <property type="term" value="F:DNA binding"/>
    <property type="evidence" value="ECO:0007669"/>
    <property type="project" value="InterPro"/>
</dbReference>
<dbReference type="InterPro" id="IPR025525">
    <property type="entry name" value="hAT-like_transposase_RNase-H"/>
</dbReference>
<keyword evidence="3" id="KW-1185">Reference proteome</keyword>
<evidence type="ECO:0000313" key="2">
    <source>
        <dbReference type="EMBL" id="KAK2648916.1"/>
    </source>
</evidence>
<feature type="domain" description="hAT-like transposase RNase-H fold" evidence="1">
    <location>
        <begin position="7"/>
        <end position="65"/>
    </location>
</feature>
<dbReference type="AlphaFoldDB" id="A0AAD9WZJ6"/>
<dbReference type="SUPFAM" id="SSF53098">
    <property type="entry name" value="Ribonuclease H-like"/>
    <property type="match status" value="1"/>
</dbReference>
<evidence type="ECO:0000259" key="1">
    <source>
        <dbReference type="Pfam" id="PF14372"/>
    </source>
</evidence>
<dbReference type="Pfam" id="PF14372">
    <property type="entry name" value="hAT-like_RNase-H"/>
    <property type="match status" value="1"/>
</dbReference>
<comment type="caution">
    <text evidence="2">The sequence shown here is derived from an EMBL/GenBank/DDBJ whole genome shotgun (WGS) entry which is preliminary data.</text>
</comment>
<reference evidence="2" key="1">
    <citation type="journal article" date="2023" name="Plant J.">
        <title>Genome sequences and population genomics provide insights into the demographic history, inbreeding, and mutation load of two 'living fossil' tree species of Dipteronia.</title>
        <authorList>
            <person name="Feng Y."/>
            <person name="Comes H.P."/>
            <person name="Chen J."/>
            <person name="Zhu S."/>
            <person name="Lu R."/>
            <person name="Zhang X."/>
            <person name="Li P."/>
            <person name="Qiu J."/>
            <person name="Olsen K.M."/>
            <person name="Qiu Y."/>
        </authorList>
    </citation>
    <scope>NUCLEOTIDE SEQUENCE</scope>
    <source>
        <strain evidence="2">KIB01</strain>
    </source>
</reference>
<organism evidence="2 3">
    <name type="scientific">Dipteronia dyeriana</name>
    <dbReference type="NCBI Taxonomy" id="168575"/>
    <lineage>
        <taxon>Eukaryota</taxon>
        <taxon>Viridiplantae</taxon>
        <taxon>Streptophyta</taxon>
        <taxon>Embryophyta</taxon>
        <taxon>Tracheophyta</taxon>
        <taxon>Spermatophyta</taxon>
        <taxon>Magnoliopsida</taxon>
        <taxon>eudicotyledons</taxon>
        <taxon>Gunneridae</taxon>
        <taxon>Pentapetalae</taxon>
        <taxon>rosids</taxon>
        <taxon>malvids</taxon>
        <taxon>Sapindales</taxon>
        <taxon>Sapindaceae</taxon>
        <taxon>Hippocastanoideae</taxon>
        <taxon>Acereae</taxon>
        <taxon>Dipteronia</taxon>
    </lineage>
</organism>
<evidence type="ECO:0000313" key="3">
    <source>
        <dbReference type="Proteomes" id="UP001280121"/>
    </source>
</evidence>
<dbReference type="PANTHER" id="PTHR23272">
    <property type="entry name" value="BED FINGER-RELATED"/>
    <property type="match status" value="1"/>
</dbReference>
<proteinExistence type="predicted"/>
<protein>
    <recommendedName>
        <fullName evidence="1">hAT-like transposase RNase-H fold domain-containing protein</fullName>
    </recommendedName>
</protein>
<sequence length="141" mass="16945">MVRSKIAKFDKYLRDIPCVMVVAVILDLRYKMLLVDFHFSKIFVSSASSQREIVYELLKDLIKEYELRSSFVEQLDDNSLDHSFDIFGGDEEFELYKSQAIRKINKLKLERYLDEQIENNSHDFDILSWWKRYQREISNFG</sequence>
<dbReference type="PANTHER" id="PTHR23272:SF161">
    <property type="entry name" value="ZINC FINGER BED DOMAIN-CONTAINING PROTEIN RICESLEEPER 1-LIKE"/>
    <property type="match status" value="1"/>
</dbReference>
<dbReference type="Proteomes" id="UP001280121">
    <property type="component" value="Unassembled WGS sequence"/>
</dbReference>
<gene>
    <name evidence="2" type="ORF">Ddye_016405</name>
</gene>
<name>A0AAD9WZJ6_9ROSI</name>
<dbReference type="EMBL" id="JANJYI010000005">
    <property type="protein sequence ID" value="KAK2648916.1"/>
    <property type="molecule type" value="Genomic_DNA"/>
</dbReference>